<dbReference type="InterPro" id="IPR036388">
    <property type="entry name" value="WH-like_DNA-bd_sf"/>
</dbReference>
<name>A0ABT5YI19_9PROT</name>
<dbReference type="SUPFAM" id="SSF55781">
    <property type="entry name" value="GAF domain-like"/>
    <property type="match status" value="1"/>
</dbReference>
<keyword evidence="7" id="KW-1185">Reference proteome</keyword>
<dbReference type="RefSeq" id="WP_275819144.1">
    <property type="nucleotide sequence ID" value="NZ_JARHUD010000001.1"/>
</dbReference>
<dbReference type="InterPro" id="IPR005471">
    <property type="entry name" value="Tscrpt_reg_IclR_N"/>
</dbReference>
<dbReference type="Proteomes" id="UP001215503">
    <property type="component" value="Unassembled WGS sequence"/>
</dbReference>
<evidence type="ECO:0000313" key="6">
    <source>
        <dbReference type="EMBL" id="MDF2094553.1"/>
    </source>
</evidence>
<evidence type="ECO:0000259" key="5">
    <source>
        <dbReference type="PROSITE" id="PS51078"/>
    </source>
</evidence>
<keyword evidence="1" id="KW-0805">Transcription regulation</keyword>
<dbReference type="PROSITE" id="PS51077">
    <property type="entry name" value="HTH_ICLR"/>
    <property type="match status" value="1"/>
</dbReference>
<evidence type="ECO:0000256" key="2">
    <source>
        <dbReference type="ARBA" id="ARBA00023125"/>
    </source>
</evidence>
<sequence length="271" mass="29558">MEVFEGSGKGQARGARRGIAVQGAAAFSKYMAVLQAVADEPGRLDRAGLARQMPYPRGTVYRLVSALEAENLLNEHADGTLHLGHRLISLASRSWENSDLRSTAHDHLEELRRLTGETVHLAVPSGLGMVYIDKLESPHTVRMTSRIGTYVDLHTTSVGKAYLAALSPDARAALVQRIEFRPRTSNSITDAPTLLQEVERVAQQGYSEDREEQEPEIRCFGAAILDRDGAPVGCVSVSVPTFRFDAQTAKAQIGHLKRAVARISAEYATLV</sequence>
<keyword evidence="3" id="KW-0804">Transcription</keyword>
<protein>
    <submittedName>
        <fullName evidence="6">IclR family transcriptional regulator</fullName>
    </submittedName>
</protein>
<feature type="domain" description="HTH iclR-type" evidence="4">
    <location>
        <begin position="24"/>
        <end position="85"/>
    </location>
</feature>
<evidence type="ECO:0000256" key="3">
    <source>
        <dbReference type="ARBA" id="ARBA00023163"/>
    </source>
</evidence>
<evidence type="ECO:0000256" key="1">
    <source>
        <dbReference type="ARBA" id="ARBA00023015"/>
    </source>
</evidence>
<dbReference type="PANTHER" id="PTHR30136:SF24">
    <property type="entry name" value="HTH-TYPE TRANSCRIPTIONAL REPRESSOR ALLR"/>
    <property type="match status" value="1"/>
</dbReference>
<dbReference type="InterPro" id="IPR050707">
    <property type="entry name" value="HTH_MetabolicPath_Reg"/>
</dbReference>
<organism evidence="6 7">
    <name type="scientific">Aquibaculum arenosum</name>
    <dbReference type="NCBI Taxonomy" id="3032591"/>
    <lineage>
        <taxon>Bacteria</taxon>
        <taxon>Pseudomonadati</taxon>
        <taxon>Pseudomonadota</taxon>
        <taxon>Alphaproteobacteria</taxon>
        <taxon>Rhodospirillales</taxon>
        <taxon>Rhodovibrionaceae</taxon>
        <taxon>Aquibaculum</taxon>
    </lineage>
</organism>
<keyword evidence="2" id="KW-0238">DNA-binding</keyword>
<accession>A0ABT5YI19</accession>
<dbReference type="Gene3D" id="3.30.450.40">
    <property type="match status" value="1"/>
</dbReference>
<comment type="caution">
    <text evidence="6">The sequence shown here is derived from an EMBL/GenBank/DDBJ whole genome shotgun (WGS) entry which is preliminary data.</text>
</comment>
<dbReference type="EMBL" id="JARHUD010000001">
    <property type="protein sequence ID" value="MDF2094553.1"/>
    <property type="molecule type" value="Genomic_DNA"/>
</dbReference>
<proteinExistence type="predicted"/>
<feature type="domain" description="IclR-ED" evidence="5">
    <location>
        <begin position="86"/>
        <end position="269"/>
    </location>
</feature>
<reference evidence="6 7" key="1">
    <citation type="submission" date="2023-03" db="EMBL/GenBank/DDBJ databases">
        <title>Fodinicurvata sp. CAU 1616 isolated from sea sendiment.</title>
        <authorList>
            <person name="Kim W."/>
        </authorList>
    </citation>
    <scope>NUCLEOTIDE SEQUENCE [LARGE SCALE GENOMIC DNA]</scope>
    <source>
        <strain evidence="6 7">CAU 1616</strain>
    </source>
</reference>
<evidence type="ECO:0000313" key="7">
    <source>
        <dbReference type="Proteomes" id="UP001215503"/>
    </source>
</evidence>
<dbReference type="Pfam" id="PF09339">
    <property type="entry name" value="HTH_IclR"/>
    <property type="match status" value="1"/>
</dbReference>
<dbReference type="Pfam" id="PF01614">
    <property type="entry name" value="IclR_C"/>
    <property type="match status" value="1"/>
</dbReference>
<evidence type="ECO:0000259" key="4">
    <source>
        <dbReference type="PROSITE" id="PS51077"/>
    </source>
</evidence>
<dbReference type="SMART" id="SM00346">
    <property type="entry name" value="HTH_ICLR"/>
    <property type="match status" value="1"/>
</dbReference>
<dbReference type="Gene3D" id="1.10.10.10">
    <property type="entry name" value="Winged helix-like DNA-binding domain superfamily/Winged helix DNA-binding domain"/>
    <property type="match status" value="1"/>
</dbReference>
<dbReference type="PANTHER" id="PTHR30136">
    <property type="entry name" value="HELIX-TURN-HELIX TRANSCRIPTIONAL REGULATOR, ICLR FAMILY"/>
    <property type="match status" value="1"/>
</dbReference>
<dbReference type="InterPro" id="IPR036390">
    <property type="entry name" value="WH_DNA-bd_sf"/>
</dbReference>
<dbReference type="InterPro" id="IPR014757">
    <property type="entry name" value="Tscrpt_reg_IclR_C"/>
</dbReference>
<dbReference type="SUPFAM" id="SSF46785">
    <property type="entry name" value="Winged helix' DNA-binding domain"/>
    <property type="match status" value="1"/>
</dbReference>
<gene>
    <name evidence="6" type="ORF">P2G67_01025</name>
</gene>
<dbReference type="InterPro" id="IPR029016">
    <property type="entry name" value="GAF-like_dom_sf"/>
</dbReference>
<dbReference type="PROSITE" id="PS51078">
    <property type="entry name" value="ICLR_ED"/>
    <property type="match status" value="1"/>
</dbReference>